<dbReference type="InterPro" id="IPR027417">
    <property type="entry name" value="P-loop_NTPase"/>
</dbReference>
<evidence type="ECO:0000256" key="5">
    <source>
        <dbReference type="ARBA" id="ARBA00031529"/>
    </source>
</evidence>
<evidence type="ECO:0000256" key="9">
    <source>
        <dbReference type="ARBA" id="ARBA00048692"/>
    </source>
</evidence>
<dbReference type="EC" id="2.5.1.17" evidence="3"/>
<dbReference type="GO" id="GO:0009236">
    <property type="term" value="P:cobalamin biosynthetic process"/>
    <property type="evidence" value="ECO:0007669"/>
    <property type="project" value="InterPro"/>
</dbReference>
<name>A0A840CV58_9BACE</name>
<evidence type="ECO:0000256" key="2">
    <source>
        <dbReference type="ARBA" id="ARBA00007487"/>
    </source>
</evidence>
<comment type="function">
    <text evidence="4">Required for both de novo synthesis of the corrin ring for the assimilation of exogenous corrinoids. Participates in the adenosylation of a variety of incomplete and complete corrinoids.</text>
</comment>
<organism evidence="10 11">
    <name type="scientific">Bacteroides reticulotermitis</name>
    <dbReference type="NCBI Taxonomy" id="1133319"/>
    <lineage>
        <taxon>Bacteria</taxon>
        <taxon>Pseudomonadati</taxon>
        <taxon>Bacteroidota</taxon>
        <taxon>Bacteroidia</taxon>
        <taxon>Bacteroidales</taxon>
        <taxon>Bacteroidaceae</taxon>
        <taxon>Bacteroides</taxon>
    </lineage>
</organism>
<keyword evidence="10" id="KW-0808">Transferase</keyword>
<dbReference type="AlphaFoldDB" id="A0A840CV58"/>
<dbReference type="NCBIfam" id="TIGR00708">
    <property type="entry name" value="cobA"/>
    <property type="match status" value="1"/>
</dbReference>
<evidence type="ECO:0000256" key="4">
    <source>
        <dbReference type="ARBA" id="ARBA00024929"/>
    </source>
</evidence>
<dbReference type="PANTHER" id="PTHR46638:SF1">
    <property type="entry name" value="CORRINOID ADENOSYLTRANSFERASE"/>
    <property type="match status" value="1"/>
</dbReference>
<dbReference type="Proteomes" id="UP000560658">
    <property type="component" value="Unassembled WGS sequence"/>
</dbReference>
<dbReference type="PANTHER" id="PTHR46638">
    <property type="entry name" value="CORRINOID ADENOSYLTRANSFERASE"/>
    <property type="match status" value="1"/>
</dbReference>
<dbReference type="GO" id="GO:0008817">
    <property type="term" value="F:corrinoid adenosyltransferase activity"/>
    <property type="evidence" value="ECO:0007669"/>
    <property type="project" value="UniProtKB-EC"/>
</dbReference>
<sequence>MEKGYIHVYTGDGKGKTTAAFGLAVRALCAGKHVFVGQFVKSMQYHETRMVEKFEHICIEQFGNGCMLTREVDQEDIRMARKGLERCEQILLADEYEIVILDELTIALYLGLLELADVQKLLHSKRPETELIITGRYAPQELIEMADLVTEMREVKHYYTQGVLSRDGIDR</sequence>
<comment type="catalytic activity">
    <reaction evidence="8">
        <text>2 cob(II)yrinate a,c diamide + reduced [electron-transfer flavoprotein] + 2 ATP = 2 adenosylcob(III)yrinate a,c-diamide + 2 triphosphate + oxidized [electron-transfer flavoprotein] + 3 H(+)</text>
        <dbReference type="Rhea" id="RHEA:11528"/>
        <dbReference type="Rhea" id="RHEA-COMP:10685"/>
        <dbReference type="Rhea" id="RHEA-COMP:10686"/>
        <dbReference type="ChEBI" id="CHEBI:15378"/>
        <dbReference type="ChEBI" id="CHEBI:18036"/>
        <dbReference type="ChEBI" id="CHEBI:30616"/>
        <dbReference type="ChEBI" id="CHEBI:57692"/>
        <dbReference type="ChEBI" id="CHEBI:58307"/>
        <dbReference type="ChEBI" id="CHEBI:58503"/>
        <dbReference type="ChEBI" id="CHEBI:58537"/>
        <dbReference type="EC" id="2.5.1.17"/>
    </reaction>
</comment>
<dbReference type="PIRSF" id="PIRSF015617">
    <property type="entry name" value="Adensltrnsf_CobA"/>
    <property type="match status" value="1"/>
</dbReference>
<dbReference type="Pfam" id="PF02572">
    <property type="entry name" value="CobA_CobO_BtuR"/>
    <property type="match status" value="1"/>
</dbReference>
<dbReference type="EMBL" id="JACIER010000001">
    <property type="protein sequence ID" value="MBB4042449.1"/>
    <property type="molecule type" value="Genomic_DNA"/>
</dbReference>
<evidence type="ECO:0000256" key="6">
    <source>
        <dbReference type="ARBA" id="ARBA00033334"/>
    </source>
</evidence>
<dbReference type="NCBIfam" id="NF004637">
    <property type="entry name" value="PRK05986.1"/>
    <property type="match status" value="1"/>
</dbReference>
<evidence type="ECO:0000313" key="10">
    <source>
        <dbReference type="EMBL" id="MBB4042449.1"/>
    </source>
</evidence>
<gene>
    <name evidence="10" type="ORF">GGR06_000208</name>
</gene>
<evidence type="ECO:0000256" key="3">
    <source>
        <dbReference type="ARBA" id="ARBA00012454"/>
    </source>
</evidence>
<comment type="catalytic activity">
    <reaction evidence="9">
        <text>2 cob(II)alamin + reduced [electron-transfer flavoprotein] + 2 ATP = 2 adenosylcob(III)alamin + 2 triphosphate + oxidized [electron-transfer flavoprotein] + 3 H(+)</text>
        <dbReference type="Rhea" id="RHEA:28671"/>
        <dbReference type="Rhea" id="RHEA-COMP:10685"/>
        <dbReference type="Rhea" id="RHEA-COMP:10686"/>
        <dbReference type="ChEBI" id="CHEBI:15378"/>
        <dbReference type="ChEBI" id="CHEBI:16304"/>
        <dbReference type="ChEBI" id="CHEBI:18036"/>
        <dbReference type="ChEBI" id="CHEBI:18408"/>
        <dbReference type="ChEBI" id="CHEBI:30616"/>
        <dbReference type="ChEBI" id="CHEBI:57692"/>
        <dbReference type="ChEBI" id="CHEBI:58307"/>
        <dbReference type="EC" id="2.5.1.17"/>
    </reaction>
</comment>
<evidence type="ECO:0000313" key="11">
    <source>
        <dbReference type="Proteomes" id="UP000560658"/>
    </source>
</evidence>
<evidence type="ECO:0000256" key="8">
    <source>
        <dbReference type="ARBA" id="ARBA00048555"/>
    </source>
</evidence>
<dbReference type="Gene3D" id="3.40.50.300">
    <property type="entry name" value="P-loop containing nucleotide triphosphate hydrolases"/>
    <property type="match status" value="1"/>
</dbReference>
<accession>A0A840CV58</accession>
<comment type="similarity">
    <text evidence="2">Belongs to the Cob(I)alamin adenosyltransferase family.</text>
</comment>
<dbReference type="InterPro" id="IPR003724">
    <property type="entry name" value="CblAdoTrfase_CobA"/>
</dbReference>
<dbReference type="GO" id="GO:0005524">
    <property type="term" value="F:ATP binding"/>
    <property type="evidence" value="ECO:0007669"/>
    <property type="project" value="InterPro"/>
</dbReference>
<comment type="caution">
    <text evidence="10">The sequence shown here is derived from an EMBL/GenBank/DDBJ whole genome shotgun (WGS) entry which is preliminary data.</text>
</comment>
<dbReference type="RefSeq" id="WP_183207536.1">
    <property type="nucleotide sequence ID" value="NZ_JACIER010000001.1"/>
</dbReference>
<proteinExistence type="inferred from homology"/>
<protein>
    <recommendedName>
        <fullName evidence="3">corrinoid adenosyltransferase</fullName>
        <ecNumber evidence="3">2.5.1.17</ecNumber>
    </recommendedName>
    <alternativeName>
        <fullName evidence="5">Cob(II)alamin adenosyltransferase</fullName>
    </alternativeName>
    <alternativeName>
        <fullName evidence="7">Cob(II)yrinic acid a,c-diamide adenosyltransferase</fullName>
    </alternativeName>
    <alternativeName>
        <fullName evidence="6">Cobinamide/cobalamin adenosyltransferase</fullName>
    </alternativeName>
</protein>
<evidence type="ECO:0000256" key="1">
    <source>
        <dbReference type="ARBA" id="ARBA00005121"/>
    </source>
</evidence>
<dbReference type="SUPFAM" id="SSF52540">
    <property type="entry name" value="P-loop containing nucleoside triphosphate hydrolases"/>
    <property type="match status" value="1"/>
</dbReference>
<comment type="pathway">
    <text evidence="1">Cofactor biosynthesis; adenosylcobalamin biosynthesis; adenosylcobalamin from cob(II)yrinate a,c-diamide: step 2/7.</text>
</comment>
<dbReference type="CDD" id="cd00561">
    <property type="entry name" value="CobA_ACA"/>
    <property type="match status" value="1"/>
</dbReference>
<keyword evidence="11" id="KW-1185">Reference proteome</keyword>
<evidence type="ECO:0000256" key="7">
    <source>
        <dbReference type="ARBA" id="ARBA00033354"/>
    </source>
</evidence>
<reference evidence="10" key="1">
    <citation type="submission" date="2020-08" db="EMBL/GenBank/DDBJ databases">
        <title>Genomic Encyclopedia of Type Strains, Phase IV (KMG-IV): sequencing the most valuable type-strain genomes for metagenomic binning, comparative biology and taxonomic classification.</title>
        <authorList>
            <person name="Goeker M."/>
        </authorList>
    </citation>
    <scope>NUCLEOTIDE SEQUENCE [LARGE SCALE GENOMIC DNA]</scope>
    <source>
        <strain evidence="10">DSM 105720</strain>
    </source>
</reference>